<reference evidence="2" key="1">
    <citation type="submission" date="2015-10" db="EMBL/GenBank/DDBJ databases">
        <title>Niche specialization of a soil ammonia-oxidizing archaeon, Candidatus Nitrosocosmicus oleophilus.</title>
        <authorList>
            <person name="Jung M.-Y."/>
            <person name="Rhee S.-K."/>
        </authorList>
    </citation>
    <scope>NUCLEOTIDE SEQUENCE [LARGE SCALE GENOMIC DNA]</scope>
    <source>
        <strain evidence="2">MY3</strain>
    </source>
</reference>
<gene>
    <name evidence="1" type="ORF">NMY3_03035</name>
</gene>
<evidence type="ECO:0000313" key="2">
    <source>
        <dbReference type="Proteomes" id="UP000058925"/>
    </source>
</evidence>
<evidence type="ECO:0000313" key="1">
    <source>
        <dbReference type="EMBL" id="ALI37222.1"/>
    </source>
</evidence>
<dbReference type="AlphaFoldDB" id="A0A654MCM3"/>
<dbReference type="Proteomes" id="UP000058925">
    <property type="component" value="Chromosome"/>
</dbReference>
<proteinExistence type="predicted"/>
<accession>A0A654MCM3</accession>
<protein>
    <submittedName>
        <fullName evidence="1">Uncharacterized protein</fullName>
    </submittedName>
</protein>
<sequence>MKLNRKNLTITLFVFLTLSIGVMSTNSVVKSVHAQSNTLAQKGNSQAEQVIDQLQSSNQDDQVVSGDSSILSGNNLQCQNQDNSQGFDEGCNLGQTNLPPNGPTAKLIVDATVKDGQCTIAKSCSITITYGSKLITQSVTHSMLFDIDVLIDSRFAITVTSFGPLTASVTNSDCEIFSTEPYFQCRGIKNPQPTQLNAIFFSR</sequence>
<dbReference type="KEGG" id="taa:NMY3_03035"/>
<name>A0A654MCM3_9ARCH</name>
<dbReference type="EMBL" id="CP012850">
    <property type="protein sequence ID" value="ALI37222.1"/>
    <property type="molecule type" value="Genomic_DNA"/>
</dbReference>
<keyword evidence="2" id="KW-1185">Reference proteome</keyword>
<organism evidence="1 2">
    <name type="scientific">Candidatus Nitrosocosmicus oleophilus</name>
    <dbReference type="NCBI Taxonomy" id="1353260"/>
    <lineage>
        <taxon>Archaea</taxon>
        <taxon>Nitrososphaerota</taxon>
        <taxon>Nitrososphaeria</taxon>
        <taxon>Nitrososphaerales</taxon>
        <taxon>Nitrososphaeraceae</taxon>
        <taxon>Candidatus Nitrosocosmicus</taxon>
    </lineage>
</organism>